<dbReference type="PIRSF" id="PIRSF001587">
    <property type="entry name" value="FGAM_synthase_II"/>
    <property type="match status" value="1"/>
</dbReference>
<feature type="binding site" evidence="8">
    <location>
        <position position="536"/>
    </location>
    <ligand>
        <name>substrate</name>
    </ligand>
</feature>
<protein>
    <recommendedName>
        <fullName evidence="8">Phosphoribosylformylglycinamidine synthase subunit PurL</fullName>
        <shortName evidence="8">FGAM synthase</shortName>
        <ecNumber evidence="8">6.3.5.3</ecNumber>
    </recommendedName>
    <alternativeName>
        <fullName evidence="8">Formylglycinamide ribonucleotide amidotransferase subunit II</fullName>
        <shortName evidence="8">FGAR amidotransferase II</shortName>
        <shortName evidence="8">FGAR-AT II</shortName>
    </alternativeName>
    <alternativeName>
        <fullName evidence="8">Glutamine amidotransferase PurL</fullName>
    </alternativeName>
    <alternativeName>
        <fullName evidence="8">Phosphoribosylformylglycinamidine synthase subunit II</fullName>
    </alternativeName>
</protein>
<dbReference type="SUPFAM" id="SSF56042">
    <property type="entry name" value="PurM C-terminal domain-like"/>
    <property type="match status" value="2"/>
</dbReference>
<comment type="subcellular location">
    <subcellularLocation>
        <location evidence="8">Cytoplasm</location>
    </subcellularLocation>
</comment>
<dbReference type="AlphaFoldDB" id="A0A497E461"/>
<keyword evidence="6 8" id="KW-0067">ATP-binding</keyword>
<dbReference type="HAMAP" id="MF_00420">
    <property type="entry name" value="PurL_2"/>
    <property type="match status" value="1"/>
</dbReference>
<keyword evidence="5 8" id="KW-0658">Purine biosynthesis</keyword>
<dbReference type="FunFam" id="3.30.1330.10:FF:000004">
    <property type="entry name" value="Phosphoribosylformylglycinamidine synthase subunit PurL"/>
    <property type="match status" value="1"/>
</dbReference>
<feature type="binding site" evidence="8">
    <location>
        <position position="91"/>
    </location>
    <ligand>
        <name>ATP</name>
        <dbReference type="ChEBI" id="CHEBI:30616"/>
    </ligand>
</feature>
<feature type="domain" description="PurM-like N-terminal" evidence="9">
    <location>
        <begin position="439"/>
        <end position="557"/>
    </location>
</feature>
<name>A0A497E461_UNCAE</name>
<keyword evidence="4 8" id="KW-0547">Nucleotide-binding</keyword>
<keyword evidence="7 8" id="KW-0460">Magnesium</keyword>
<organism evidence="12 13">
    <name type="scientific">Aerophobetes bacterium</name>
    <dbReference type="NCBI Taxonomy" id="2030807"/>
    <lineage>
        <taxon>Bacteria</taxon>
        <taxon>Candidatus Aerophobota</taxon>
    </lineage>
</organism>
<dbReference type="InterPro" id="IPR016188">
    <property type="entry name" value="PurM-like_N"/>
</dbReference>
<keyword evidence="1 8" id="KW-0963">Cytoplasm</keyword>
<dbReference type="UniPathway" id="UPA00074">
    <property type="reaction ID" value="UER00128"/>
</dbReference>
<evidence type="ECO:0000256" key="2">
    <source>
        <dbReference type="ARBA" id="ARBA00022598"/>
    </source>
</evidence>
<feature type="binding site" evidence="8">
    <location>
        <position position="93"/>
    </location>
    <ligand>
        <name>Mg(2+)</name>
        <dbReference type="ChEBI" id="CHEBI:18420"/>
        <label>1</label>
    </ligand>
</feature>
<keyword evidence="3 8" id="KW-0479">Metal-binding</keyword>
<comment type="function">
    <text evidence="8">Part of the phosphoribosylformylglycinamidine synthase complex involved in the purines biosynthetic pathway. Catalyzes the ATP-dependent conversion of formylglycinamide ribonucleotide (FGAR) and glutamine to yield formylglycinamidine ribonucleotide (FGAM) and glutamate. The FGAM synthase complex is composed of three subunits. PurQ produces an ammonia molecule by converting glutamine to glutamate. PurL transfers the ammonia molecule to FGAR to form FGAM in an ATP-dependent manner. PurS interacts with PurQ and PurL and is thought to assist in the transfer of the ammonia molecule from PurQ to PurL.</text>
</comment>
<dbReference type="GO" id="GO:0005737">
    <property type="term" value="C:cytoplasm"/>
    <property type="evidence" value="ECO:0007669"/>
    <property type="project" value="UniProtKB-SubCell"/>
</dbReference>
<dbReference type="InterPro" id="IPR010918">
    <property type="entry name" value="PurM-like_C_dom"/>
</dbReference>
<dbReference type="GO" id="GO:0005524">
    <property type="term" value="F:ATP binding"/>
    <property type="evidence" value="ECO:0007669"/>
    <property type="project" value="UniProtKB-UniRule"/>
</dbReference>
<comment type="subunit">
    <text evidence="8">Monomer. Part of the FGAM synthase complex composed of 1 PurL, 1 PurQ and 2 PurS subunits.</text>
</comment>
<dbReference type="InterPro" id="IPR036676">
    <property type="entry name" value="PurM-like_C_sf"/>
</dbReference>
<evidence type="ECO:0000256" key="5">
    <source>
        <dbReference type="ARBA" id="ARBA00022755"/>
    </source>
</evidence>
<dbReference type="Pfam" id="PF18072">
    <property type="entry name" value="FGAR-AT_linker"/>
    <property type="match status" value="1"/>
</dbReference>
<evidence type="ECO:0000256" key="8">
    <source>
        <dbReference type="HAMAP-Rule" id="MF_00420"/>
    </source>
</evidence>
<feature type="active site" evidence="8">
    <location>
        <position position="48"/>
    </location>
</feature>
<dbReference type="NCBIfam" id="NF002290">
    <property type="entry name" value="PRK01213.1"/>
    <property type="match status" value="1"/>
</dbReference>
<dbReference type="NCBIfam" id="TIGR01736">
    <property type="entry name" value="FGAM_synth_II"/>
    <property type="match status" value="1"/>
</dbReference>
<evidence type="ECO:0000256" key="1">
    <source>
        <dbReference type="ARBA" id="ARBA00022490"/>
    </source>
</evidence>
<evidence type="ECO:0000259" key="9">
    <source>
        <dbReference type="Pfam" id="PF00586"/>
    </source>
</evidence>
<dbReference type="GO" id="GO:0004642">
    <property type="term" value="F:phosphoribosylformylglycinamidine synthase activity"/>
    <property type="evidence" value="ECO:0007669"/>
    <property type="project" value="UniProtKB-UniRule"/>
</dbReference>
<evidence type="ECO:0000313" key="12">
    <source>
        <dbReference type="EMBL" id="RLE09578.1"/>
    </source>
</evidence>
<dbReference type="InterPro" id="IPR036921">
    <property type="entry name" value="PurM-like_N_sf"/>
</dbReference>
<feature type="binding site" evidence="8">
    <location>
        <position position="268"/>
    </location>
    <ligand>
        <name>Mg(2+)</name>
        <dbReference type="ChEBI" id="CHEBI:18420"/>
        <label>2</label>
    </ligand>
</feature>
<dbReference type="GO" id="GO:0006189">
    <property type="term" value="P:'de novo' IMP biosynthetic process"/>
    <property type="evidence" value="ECO:0007669"/>
    <property type="project" value="UniProtKB-UniRule"/>
</dbReference>
<reference evidence="12 13" key="1">
    <citation type="submission" date="2018-06" db="EMBL/GenBank/DDBJ databases">
        <title>Extensive metabolic versatility and redundancy in microbially diverse, dynamic hydrothermal sediments.</title>
        <authorList>
            <person name="Dombrowski N."/>
            <person name="Teske A."/>
            <person name="Baker B.J."/>
        </authorList>
    </citation>
    <scope>NUCLEOTIDE SEQUENCE [LARGE SCALE GENOMIC DNA]</scope>
    <source>
        <strain evidence="12">B47_G16</strain>
    </source>
</reference>
<dbReference type="Gene3D" id="3.30.1330.10">
    <property type="entry name" value="PurM-like, N-terminal domain"/>
    <property type="match status" value="2"/>
</dbReference>
<dbReference type="Pfam" id="PF00586">
    <property type="entry name" value="AIRS"/>
    <property type="match status" value="2"/>
</dbReference>
<dbReference type="PANTHER" id="PTHR43555:SF1">
    <property type="entry name" value="PHOSPHORIBOSYLFORMYLGLYCINAMIDINE SYNTHASE SUBUNIT PURL"/>
    <property type="match status" value="1"/>
</dbReference>
<keyword evidence="2 8" id="KW-0436">Ligase</keyword>
<evidence type="ECO:0000256" key="6">
    <source>
        <dbReference type="ARBA" id="ARBA00022840"/>
    </source>
</evidence>
<evidence type="ECO:0000256" key="7">
    <source>
        <dbReference type="ARBA" id="ARBA00022842"/>
    </source>
</evidence>
<feature type="binding site" evidence="8">
    <location>
        <begin position="94"/>
        <end position="97"/>
    </location>
    <ligand>
        <name>substrate</name>
    </ligand>
</feature>
<evidence type="ECO:0000313" key="13">
    <source>
        <dbReference type="Proteomes" id="UP000279422"/>
    </source>
</evidence>
<dbReference type="EMBL" id="QMPZ01000039">
    <property type="protein sequence ID" value="RLE09578.1"/>
    <property type="molecule type" value="Genomic_DNA"/>
</dbReference>
<feature type="active site" description="Proton acceptor" evidence="8">
    <location>
        <position position="95"/>
    </location>
</feature>
<dbReference type="InterPro" id="IPR010074">
    <property type="entry name" value="PRibForGlyAmidine_synth_PurL"/>
</dbReference>
<feature type="binding site" evidence="8">
    <location>
        <position position="534"/>
    </location>
    <ligand>
        <name>Mg(2+)</name>
        <dbReference type="ChEBI" id="CHEBI:18420"/>
        <label>1</label>
    </ligand>
</feature>
<dbReference type="CDD" id="cd02203">
    <property type="entry name" value="PurL_repeat1"/>
    <property type="match status" value="1"/>
</dbReference>
<evidence type="ECO:0000256" key="4">
    <source>
        <dbReference type="ARBA" id="ARBA00022741"/>
    </source>
</evidence>
<dbReference type="SUPFAM" id="SSF55326">
    <property type="entry name" value="PurM N-terminal domain-like"/>
    <property type="match status" value="2"/>
</dbReference>
<dbReference type="Proteomes" id="UP000279422">
    <property type="component" value="Unassembled WGS sequence"/>
</dbReference>
<comment type="catalytic activity">
    <reaction evidence="8">
        <text>N(2)-formyl-N(1)-(5-phospho-beta-D-ribosyl)glycinamide + L-glutamine + ATP + H2O = 2-formamido-N(1)-(5-O-phospho-beta-D-ribosyl)acetamidine + L-glutamate + ADP + phosphate + H(+)</text>
        <dbReference type="Rhea" id="RHEA:17129"/>
        <dbReference type="ChEBI" id="CHEBI:15377"/>
        <dbReference type="ChEBI" id="CHEBI:15378"/>
        <dbReference type="ChEBI" id="CHEBI:29985"/>
        <dbReference type="ChEBI" id="CHEBI:30616"/>
        <dbReference type="ChEBI" id="CHEBI:43474"/>
        <dbReference type="ChEBI" id="CHEBI:58359"/>
        <dbReference type="ChEBI" id="CHEBI:147286"/>
        <dbReference type="ChEBI" id="CHEBI:147287"/>
        <dbReference type="ChEBI" id="CHEBI:456216"/>
        <dbReference type="EC" id="6.3.5.3"/>
    </reaction>
</comment>
<comment type="similarity">
    <text evidence="8">Belongs to the FGAMS family.</text>
</comment>
<gene>
    <name evidence="8" type="primary">purL</name>
    <name evidence="12" type="ORF">DRJ00_03880</name>
</gene>
<evidence type="ECO:0000256" key="3">
    <source>
        <dbReference type="ARBA" id="ARBA00022723"/>
    </source>
</evidence>
<feature type="domain" description="PurM-like C-terminal" evidence="10">
    <location>
        <begin position="202"/>
        <end position="352"/>
    </location>
</feature>
<dbReference type="Pfam" id="PF02769">
    <property type="entry name" value="AIRS_C"/>
    <property type="match status" value="2"/>
</dbReference>
<dbReference type="CDD" id="cd02204">
    <property type="entry name" value="PurL_repeat2"/>
    <property type="match status" value="1"/>
</dbReference>
<feature type="binding site" evidence="8">
    <location>
        <position position="240"/>
    </location>
    <ligand>
        <name>substrate</name>
    </ligand>
</feature>
<comment type="caution">
    <text evidence="8">Lacks conserved residue(s) required for the propagation of feature annotation.</text>
</comment>
<feature type="binding site" evidence="8">
    <location>
        <begin position="312"/>
        <end position="314"/>
    </location>
    <ligand>
        <name>substrate</name>
    </ligand>
</feature>
<dbReference type="PANTHER" id="PTHR43555">
    <property type="entry name" value="PHOSPHORIBOSYLFORMYLGLYCINAMIDINE SYNTHASE SUBUNIT PURL"/>
    <property type="match status" value="1"/>
</dbReference>
<feature type="binding site" evidence="8">
    <location>
        <position position="51"/>
    </location>
    <ligand>
        <name>ATP</name>
        <dbReference type="ChEBI" id="CHEBI:30616"/>
    </ligand>
</feature>
<feature type="binding site" evidence="8">
    <location>
        <position position="117"/>
    </location>
    <ligand>
        <name>Mg(2+)</name>
        <dbReference type="ChEBI" id="CHEBI:18420"/>
        <label>2</label>
    </ligand>
</feature>
<comment type="caution">
    <text evidence="12">The sequence shown here is derived from an EMBL/GenBank/DDBJ whole genome shotgun (WGS) entry which is preliminary data.</text>
</comment>
<feature type="binding site" evidence="8">
    <location>
        <position position="496"/>
    </location>
    <ligand>
        <name>ATP</name>
        <dbReference type="ChEBI" id="CHEBI:30616"/>
    </ligand>
</feature>
<feature type="binding site" evidence="8">
    <location>
        <position position="533"/>
    </location>
    <ligand>
        <name>ATP</name>
        <dbReference type="ChEBI" id="CHEBI:30616"/>
    </ligand>
</feature>
<proteinExistence type="inferred from homology"/>
<accession>A0A497E461</accession>
<dbReference type="Gene3D" id="3.90.650.10">
    <property type="entry name" value="PurM-like C-terminal domain"/>
    <property type="match status" value="2"/>
</dbReference>
<feature type="binding site" evidence="8">
    <location>
        <position position="116"/>
    </location>
    <ligand>
        <name>substrate</name>
    </ligand>
</feature>
<dbReference type="GO" id="GO:0000287">
    <property type="term" value="F:magnesium ion binding"/>
    <property type="evidence" value="ECO:0007669"/>
    <property type="project" value="UniProtKB-UniRule"/>
</dbReference>
<dbReference type="InterPro" id="IPR041609">
    <property type="entry name" value="PurL_linker"/>
</dbReference>
<comment type="pathway">
    <text evidence="8">Purine metabolism; IMP biosynthesis via de novo pathway; 5-amino-1-(5-phospho-D-ribosyl)imidazole from N(2)-formyl-N(1)-(5-phospho-D-ribosyl)glycinamide: step 1/2.</text>
</comment>
<evidence type="ECO:0000259" key="11">
    <source>
        <dbReference type="Pfam" id="PF18072"/>
    </source>
</evidence>
<feature type="domain" description="PurM-like N-terminal" evidence="9">
    <location>
        <begin position="75"/>
        <end position="189"/>
    </location>
</feature>
<sequence length="747" mass="81661">MREPEKITFELVRSHGLTEEEYKRIKEILGREPNFTELGIFSVMWSEHCSYKSSKPLLRIFPTQGKNILVGAGEENAGAVDIGDGLAVVMKAESHNHPSAVEPFQGAATGVGGIIRDIFTMGARPIALLNSLRFGPLEKGRNRYLFTGVVGGIASYGNCVGIPTVGGEVYFDQTYEGNPLVNVMCVGIVKRDQIVRARAKGVGNPVFYVGSDTGRDGLGGASFASRELTDESDRDRPAVQIGDPFKEKLLLEACLELIKMGIVVAMQDMGAAGLTSSCAEVASRGNCGVEIDLSLVPKREEGMIPYEIMLSESQERMLLVIKKGKEREAERIFKKWDLHGVAIGKVTDDGFLKVLNDGKIVAQIPAKALAEQAPVYHRKEEKPAYLAKVENFDLSRLPEPDDYNEVLRKLLDSPTIASKEWVYQQYDHMVRSDTVVLPGSDSAILRIKGTRKAIALTCDGNGRYCYLDPYEGGKIAVAEAARNVVCSGAKPLAITNCLNFGNPTKPQIFWQFRRCVEGMASSCRALDTPVTGGNVSFYNENPNGAIDPTPVVGMLGLLEDIGLRRTPYFKNEGDLVILLGEFGQDLGGSEYLKVIHNLKVGRPPRLNLEKEKAVQKTCLEAIEEGLVNSAHDCSEGGLAVALAECCISNPEERIGAFINLSPFISHVSRVTVSALLFGETQSRIIISCHPKNFARIKEIAGKNKSSFLKLGKVGGDSLVIFANGKELINIKVDELNRIWRNSLPRRL</sequence>
<feature type="domain" description="PurM-like C-terminal" evidence="10">
    <location>
        <begin position="572"/>
        <end position="716"/>
    </location>
</feature>
<dbReference type="EC" id="6.3.5.3" evidence="8"/>
<feature type="domain" description="Phosphoribosylformylglycinamidine synthase linker" evidence="11">
    <location>
        <begin position="14"/>
        <end position="52"/>
    </location>
</feature>
<evidence type="ECO:0000259" key="10">
    <source>
        <dbReference type="Pfam" id="PF02769"/>
    </source>
</evidence>